<reference evidence="1 2" key="1">
    <citation type="journal article" date="2019" name="Nat. Ecol. Evol.">
        <title>Megaphylogeny resolves global patterns of mushroom evolution.</title>
        <authorList>
            <person name="Varga T."/>
            <person name="Krizsan K."/>
            <person name="Foldi C."/>
            <person name="Dima B."/>
            <person name="Sanchez-Garcia M."/>
            <person name="Sanchez-Ramirez S."/>
            <person name="Szollosi G.J."/>
            <person name="Szarkandi J.G."/>
            <person name="Papp V."/>
            <person name="Albert L."/>
            <person name="Andreopoulos W."/>
            <person name="Angelini C."/>
            <person name="Antonin V."/>
            <person name="Barry K.W."/>
            <person name="Bougher N.L."/>
            <person name="Buchanan P."/>
            <person name="Buyck B."/>
            <person name="Bense V."/>
            <person name="Catcheside P."/>
            <person name="Chovatia M."/>
            <person name="Cooper J."/>
            <person name="Damon W."/>
            <person name="Desjardin D."/>
            <person name="Finy P."/>
            <person name="Geml J."/>
            <person name="Haridas S."/>
            <person name="Hughes K."/>
            <person name="Justo A."/>
            <person name="Karasinski D."/>
            <person name="Kautmanova I."/>
            <person name="Kiss B."/>
            <person name="Kocsube S."/>
            <person name="Kotiranta H."/>
            <person name="LaButti K.M."/>
            <person name="Lechner B.E."/>
            <person name="Liimatainen K."/>
            <person name="Lipzen A."/>
            <person name="Lukacs Z."/>
            <person name="Mihaltcheva S."/>
            <person name="Morgado L.N."/>
            <person name="Niskanen T."/>
            <person name="Noordeloos M.E."/>
            <person name="Ohm R.A."/>
            <person name="Ortiz-Santana B."/>
            <person name="Ovrebo C."/>
            <person name="Racz N."/>
            <person name="Riley R."/>
            <person name="Savchenko A."/>
            <person name="Shiryaev A."/>
            <person name="Soop K."/>
            <person name="Spirin V."/>
            <person name="Szebenyi C."/>
            <person name="Tomsovsky M."/>
            <person name="Tulloss R.E."/>
            <person name="Uehling J."/>
            <person name="Grigoriev I.V."/>
            <person name="Vagvolgyi C."/>
            <person name="Papp T."/>
            <person name="Martin F.M."/>
            <person name="Miettinen O."/>
            <person name="Hibbett D.S."/>
            <person name="Nagy L.G."/>
        </authorList>
    </citation>
    <scope>NUCLEOTIDE SEQUENCE [LARGE SCALE GENOMIC DNA]</scope>
    <source>
        <strain evidence="1 2">CBS 962.96</strain>
    </source>
</reference>
<dbReference type="Pfam" id="PF14223">
    <property type="entry name" value="Retrotran_gag_2"/>
    <property type="match status" value="1"/>
</dbReference>
<dbReference type="AlphaFoldDB" id="A0A4S8LU00"/>
<sequence length="194" mass="21144">MNTPPSPTPSQDPLSDISQLLSQLSLMALTKVKSPSHFQDFPSLNVAKGNWTEWSESCLDALLLVGLSEYVEGAVSKPADSATEQQAIWEHNDKLAKACIRMRLAQSEKTHVRECGTSKEVWDSLKSRHRKQGNITQISLIEEAFSICFAPAAAGAPARPPDFQTPNDLFVGPTATPTNTVGPTTYLIRGLQPQ</sequence>
<organism evidence="1 2">
    <name type="scientific">Dendrothele bispora (strain CBS 962.96)</name>
    <dbReference type="NCBI Taxonomy" id="1314807"/>
    <lineage>
        <taxon>Eukaryota</taxon>
        <taxon>Fungi</taxon>
        <taxon>Dikarya</taxon>
        <taxon>Basidiomycota</taxon>
        <taxon>Agaricomycotina</taxon>
        <taxon>Agaricomycetes</taxon>
        <taxon>Agaricomycetidae</taxon>
        <taxon>Agaricales</taxon>
        <taxon>Agaricales incertae sedis</taxon>
        <taxon>Dendrothele</taxon>
    </lineage>
</organism>
<gene>
    <name evidence="1" type="ORF">K435DRAFT_862355</name>
</gene>
<name>A0A4S8LU00_DENBC</name>
<dbReference type="EMBL" id="ML179275">
    <property type="protein sequence ID" value="THU92553.1"/>
    <property type="molecule type" value="Genomic_DNA"/>
</dbReference>
<dbReference type="OrthoDB" id="2941894at2759"/>
<keyword evidence="2" id="KW-1185">Reference proteome</keyword>
<dbReference type="Proteomes" id="UP000297245">
    <property type="component" value="Unassembled WGS sequence"/>
</dbReference>
<evidence type="ECO:0000313" key="2">
    <source>
        <dbReference type="Proteomes" id="UP000297245"/>
    </source>
</evidence>
<proteinExistence type="predicted"/>
<evidence type="ECO:0000313" key="1">
    <source>
        <dbReference type="EMBL" id="THU92553.1"/>
    </source>
</evidence>
<protein>
    <recommendedName>
        <fullName evidence="3">Retrotransposon Copia-like N-terminal domain-containing protein</fullName>
    </recommendedName>
</protein>
<evidence type="ECO:0008006" key="3">
    <source>
        <dbReference type="Google" id="ProtNLM"/>
    </source>
</evidence>
<accession>A0A4S8LU00</accession>